<dbReference type="AlphaFoldDB" id="A0A6M3ZSX9"/>
<proteinExistence type="inferred from homology"/>
<dbReference type="SUPFAM" id="SSF53850">
    <property type="entry name" value="Periplasmic binding protein-like II"/>
    <property type="match status" value="1"/>
</dbReference>
<feature type="domain" description="Solute-binding protein family 3/N-terminal" evidence="5">
    <location>
        <begin position="53"/>
        <end position="278"/>
    </location>
</feature>
<feature type="signal peptide" evidence="4">
    <location>
        <begin position="1"/>
        <end position="41"/>
    </location>
</feature>
<keyword evidence="3 4" id="KW-0732">Signal</keyword>
<dbReference type="Gene3D" id="3.40.190.10">
    <property type="entry name" value="Periplasmic binding protein-like II"/>
    <property type="match status" value="2"/>
</dbReference>
<evidence type="ECO:0000313" key="7">
    <source>
        <dbReference type="Proteomes" id="UP000501648"/>
    </source>
</evidence>
<keyword evidence="2" id="KW-0813">Transport</keyword>
<name>A0A6M3ZSX9_9BURK</name>
<dbReference type="PANTHER" id="PTHR30085">
    <property type="entry name" value="AMINO ACID ABC TRANSPORTER PERMEASE"/>
    <property type="match status" value="1"/>
</dbReference>
<accession>A0A6M3ZSX9</accession>
<evidence type="ECO:0000256" key="3">
    <source>
        <dbReference type="ARBA" id="ARBA00022729"/>
    </source>
</evidence>
<evidence type="ECO:0000256" key="4">
    <source>
        <dbReference type="SAM" id="SignalP"/>
    </source>
</evidence>
<dbReference type="Proteomes" id="UP000501648">
    <property type="component" value="Chromosome"/>
</dbReference>
<sequence length="317" mass="34570">MFNHPPRFVMPFASLPLPRTAYRLFTLLLPVALLASPAAHADATLDKIKQRGKLSVGVDGVSPPFGVTDPATGKTGGYQYELAADIARRLGVTLETVSVTASTRVQFLQTGKVDLLIANIQWTKERNDSLSFAPTPYDLIGGGALVAKSSGIKRWEDLRGKVACVSQGSNFAKPLAESYGAVVKGLRGIPESLLALKGGTCDASVHVYPALYNTLHGDGSDQWKDFTLATEDQLIPSPTVVWMRKGETDTQAFVDKAIQDWHRSGFLLRQARQWGVPDKWIASRHELALKGRFDRAPFDFEVYKSAQLADATKSSKP</sequence>
<dbReference type="Pfam" id="PF00497">
    <property type="entry name" value="SBP_bac_3"/>
    <property type="match status" value="1"/>
</dbReference>
<evidence type="ECO:0000313" key="6">
    <source>
        <dbReference type="EMBL" id="QJQ01100.1"/>
    </source>
</evidence>
<protein>
    <submittedName>
        <fullName evidence="6">ABC transporter substrate-binding protein</fullName>
    </submittedName>
</protein>
<dbReference type="SMART" id="SM00062">
    <property type="entry name" value="PBPb"/>
    <property type="match status" value="1"/>
</dbReference>
<dbReference type="GO" id="GO:0030288">
    <property type="term" value="C:outer membrane-bounded periplasmic space"/>
    <property type="evidence" value="ECO:0007669"/>
    <property type="project" value="TreeGrafter"/>
</dbReference>
<evidence type="ECO:0000256" key="2">
    <source>
        <dbReference type="ARBA" id="ARBA00022448"/>
    </source>
</evidence>
<evidence type="ECO:0000256" key="1">
    <source>
        <dbReference type="ARBA" id="ARBA00010333"/>
    </source>
</evidence>
<dbReference type="InterPro" id="IPR001638">
    <property type="entry name" value="Solute-binding_3/MltF_N"/>
</dbReference>
<dbReference type="InterPro" id="IPR051455">
    <property type="entry name" value="Bact_solute-bind_prot3"/>
</dbReference>
<evidence type="ECO:0000259" key="5">
    <source>
        <dbReference type="SMART" id="SM00062"/>
    </source>
</evidence>
<dbReference type="EMBL" id="CP008956">
    <property type="protein sequence ID" value="QJQ01100.1"/>
    <property type="molecule type" value="Genomic_DNA"/>
</dbReference>
<gene>
    <name evidence="6" type="ORF">C798_12895</name>
</gene>
<dbReference type="PANTHER" id="PTHR30085:SF6">
    <property type="entry name" value="ABC TRANSPORTER GLUTAMINE-BINDING PROTEIN GLNH"/>
    <property type="match status" value="1"/>
</dbReference>
<dbReference type="GO" id="GO:0006865">
    <property type="term" value="P:amino acid transport"/>
    <property type="evidence" value="ECO:0007669"/>
    <property type="project" value="TreeGrafter"/>
</dbReference>
<feature type="chain" id="PRO_5026819407" evidence="4">
    <location>
        <begin position="42"/>
        <end position="317"/>
    </location>
</feature>
<reference evidence="6 7" key="1">
    <citation type="journal article" date="2012" name="J. Bacteriol.">
        <title>Genome sequence of the pathogenic Herbaspirillum seropedicae strain Os34, isolated from rice roots.</title>
        <authorList>
            <person name="Ye W."/>
            <person name="Ye S."/>
            <person name="Liu J."/>
            <person name="Chang S."/>
            <person name="Chen M."/>
            <person name="Zhu B."/>
            <person name="Guo L."/>
            <person name="An Q."/>
        </authorList>
    </citation>
    <scope>NUCLEOTIDE SEQUENCE [LARGE SCALE GENOMIC DNA]</scope>
    <source>
        <strain evidence="6 7">Os34</strain>
    </source>
</reference>
<dbReference type="InterPro" id="IPR010916">
    <property type="entry name" value="TonB_box_CS"/>
</dbReference>
<organism evidence="6 7">
    <name type="scientific">Herbaspirillum rubrisubalbicans Os34</name>
    <dbReference type="NCBI Taxonomy" id="1235827"/>
    <lineage>
        <taxon>Bacteria</taxon>
        <taxon>Pseudomonadati</taxon>
        <taxon>Pseudomonadota</taxon>
        <taxon>Betaproteobacteria</taxon>
        <taxon>Burkholderiales</taxon>
        <taxon>Oxalobacteraceae</taxon>
        <taxon>Herbaspirillum</taxon>
    </lineage>
</organism>
<comment type="similarity">
    <text evidence="1">Belongs to the bacterial solute-binding protein 3 family.</text>
</comment>
<dbReference type="PROSITE" id="PS00430">
    <property type="entry name" value="TONB_DEPENDENT_REC_1"/>
    <property type="match status" value="1"/>
</dbReference>
<dbReference type="GO" id="GO:0005576">
    <property type="term" value="C:extracellular region"/>
    <property type="evidence" value="ECO:0007669"/>
    <property type="project" value="TreeGrafter"/>
</dbReference>